<gene>
    <name evidence="2" type="ORF">ACFPOH_12000</name>
</gene>
<evidence type="ECO:0000313" key="3">
    <source>
        <dbReference type="Proteomes" id="UP001595978"/>
    </source>
</evidence>
<evidence type="ECO:0000256" key="1">
    <source>
        <dbReference type="SAM" id="Phobius"/>
    </source>
</evidence>
<keyword evidence="3" id="KW-1185">Reference proteome</keyword>
<protein>
    <submittedName>
        <fullName evidence="2">Uncharacterized protein</fullName>
    </submittedName>
</protein>
<feature type="transmembrane region" description="Helical" evidence="1">
    <location>
        <begin position="52"/>
        <end position="76"/>
    </location>
</feature>
<sequence length="92" mass="10160">MKEGYDPIDLAGGFLSLGDYFYPFGGYLSRWGDYSRNFGDDPIAEVPLFCPAAIIFFLLAIIFPNVAIISATLAIIAREEPPILILGDYPPR</sequence>
<proteinExistence type="predicted"/>
<evidence type="ECO:0000313" key="2">
    <source>
        <dbReference type="EMBL" id="MFC5542427.1"/>
    </source>
</evidence>
<dbReference type="RefSeq" id="WP_390309841.1">
    <property type="nucleotide sequence ID" value="NZ_JBHSNQ010000159.1"/>
</dbReference>
<dbReference type="EMBL" id="JBHSNQ010000159">
    <property type="protein sequence ID" value="MFC5542427.1"/>
    <property type="molecule type" value="Genomic_DNA"/>
</dbReference>
<name>A0ABW0RCB7_9BACL</name>
<accession>A0ABW0RCB7</accession>
<keyword evidence="1" id="KW-1133">Transmembrane helix</keyword>
<keyword evidence="1" id="KW-0812">Transmembrane</keyword>
<dbReference type="Proteomes" id="UP001595978">
    <property type="component" value="Unassembled WGS sequence"/>
</dbReference>
<keyword evidence="1" id="KW-0472">Membrane</keyword>
<organism evidence="2 3">
    <name type="scientific">Ureibacillus suwonensis</name>
    <dbReference type="NCBI Taxonomy" id="313007"/>
    <lineage>
        <taxon>Bacteria</taxon>
        <taxon>Bacillati</taxon>
        <taxon>Bacillota</taxon>
        <taxon>Bacilli</taxon>
        <taxon>Bacillales</taxon>
        <taxon>Caryophanaceae</taxon>
        <taxon>Ureibacillus</taxon>
    </lineage>
</organism>
<reference evidence="3" key="1">
    <citation type="journal article" date="2019" name="Int. J. Syst. Evol. Microbiol.">
        <title>The Global Catalogue of Microorganisms (GCM) 10K type strain sequencing project: providing services to taxonomists for standard genome sequencing and annotation.</title>
        <authorList>
            <consortium name="The Broad Institute Genomics Platform"/>
            <consortium name="The Broad Institute Genome Sequencing Center for Infectious Disease"/>
            <person name="Wu L."/>
            <person name="Ma J."/>
        </authorList>
    </citation>
    <scope>NUCLEOTIDE SEQUENCE [LARGE SCALE GENOMIC DNA]</scope>
    <source>
        <strain evidence="3">CCUG 56331</strain>
    </source>
</reference>
<comment type="caution">
    <text evidence="2">The sequence shown here is derived from an EMBL/GenBank/DDBJ whole genome shotgun (WGS) entry which is preliminary data.</text>
</comment>